<dbReference type="AlphaFoldDB" id="A0A437PPE5"/>
<sequence length="136" mass="16075">MSKITVSANINSPINEVWEKWTNPTHVLHWNFAHESWHCPKATADLQVGGEFHYLMAAKDASFEFDFWGTFQEIEKEKYIKILLGDGREMEVFFHQNVNRTEVSEVFDPENQNPHEMQQQGWQSILNQFKKYVVEN</sequence>
<dbReference type="InterPro" id="IPR023393">
    <property type="entry name" value="START-like_dom_sf"/>
</dbReference>
<dbReference type="RefSeq" id="WP_127804665.1">
    <property type="nucleotide sequence ID" value="NZ_SACY01000004.1"/>
</dbReference>
<organism evidence="3 4">
    <name type="scientific">Sandaracinomonas limnophila</name>
    <dbReference type="NCBI Taxonomy" id="1862386"/>
    <lineage>
        <taxon>Bacteria</taxon>
        <taxon>Pseudomonadati</taxon>
        <taxon>Bacteroidota</taxon>
        <taxon>Cytophagia</taxon>
        <taxon>Cytophagales</taxon>
        <taxon>Flectobacillaceae</taxon>
        <taxon>Sandaracinomonas</taxon>
    </lineage>
</organism>
<dbReference type="Pfam" id="PF08327">
    <property type="entry name" value="AHSA1"/>
    <property type="match status" value="1"/>
</dbReference>
<accession>A0A437PPE5</accession>
<evidence type="ECO:0000313" key="4">
    <source>
        <dbReference type="Proteomes" id="UP000282832"/>
    </source>
</evidence>
<name>A0A437PPE5_9BACT</name>
<protein>
    <recommendedName>
        <fullName evidence="2">Activator of Hsp90 ATPase homologue 1/2-like C-terminal domain-containing protein</fullName>
    </recommendedName>
</protein>
<dbReference type="Gene3D" id="3.30.530.20">
    <property type="match status" value="1"/>
</dbReference>
<dbReference type="OrthoDB" id="384974at2"/>
<keyword evidence="4" id="KW-1185">Reference proteome</keyword>
<evidence type="ECO:0000256" key="1">
    <source>
        <dbReference type="ARBA" id="ARBA00006817"/>
    </source>
</evidence>
<gene>
    <name evidence="3" type="ORF">EOJ36_09265</name>
</gene>
<dbReference type="SUPFAM" id="SSF55961">
    <property type="entry name" value="Bet v1-like"/>
    <property type="match status" value="1"/>
</dbReference>
<reference evidence="3 4" key="1">
    <citation type="submission" date="2019-01" db="EMBL/GenBank/DDBJ databases">
        <authorList>
            <person name="Chen W.-M."/>
        </authorList>
    </citation>
    <scope>NUCLEOTIDE SEQUENCE [LARGE SCALE GENOMIC DNA]</scope>
    <source>
        <strain evidence="3 4">FSY-15</strain>
    </source>
</reference>
<proteinExistence type="inferred from homology"/>
<feature type="domain" description="Activator of Hsp90 ATPase homologue 1/2-like C-terminal" evidence="2">
    <location>
        <begin position="12"/>
        <end position="133"/>
    </location>
</feature>
<dbReference type="EMBL" id="SACY01000004">
    <property type="protein sequence ID" value="RVU24107.1"/>
    <property type="molecule type" value="Genomic_DNA"/>
</dbReference>
<evidence type="ECO:0000313" key="3">
    <source>
        <dbReference type="EMBL" id="RVU24107.1"/>
    </source>
</evidence>
<comment type="similarity">
    <text evidence="1">Belongs to the AHA1 family.</text>
</comment>
<evidence type="ECO:0000259" key="2">
    <source>
        <dbReference type="Pfam" id="PF08327"/>
    </source>
</evidence>
<dbReference type="InterPro" id="IPR013538">
    <property type="entry name" value="ASHA1/2-like_C"/>
</dbReference>
<comment type="caution">
    <text evidence="3">The sequence shown here is derived from an EMBL/GenBank/DDBJ whole genome shotgun (WGS) entry which is preliminary data.</text>
</comment>
<dbReference type="Proteomes" id="UP000282832">
    <property type="component" value="Unassembled WGS sequence"/>
</dbReference>